<protein>
    <recommendedName>
        <fullName evidence="1">Peptidase C1A papain C-terminal domain-containing protein</fullName>
    </recommendedName>
</protein>
<proteinExistence type="predicted"/>
<dbReference type="AlphaFoldDB" id="A0A814Z712"/>
<comment type="caution">
    <text evidence="2">The sequence shown here is derived from an EMBL/GenBank/DDBJ whole genome shotgun (WGS) entry which is preliminary data.</text>
</comment>
<accession>A0A814Z712</accession>
<organism evidence="2 3">
    <name type="scientific">Rotaria magnacalcarata</name>
    <dbReference type="NCBI Taxonomy" id="392030"/>
    <lineage>
        <taxon>Eukaryota</taxon>
        <taxon>Metazoa</taxon>
        <taxon>Spiralia</taxon>
        <taxon>Gnathifera</taxon>
        <taxon>Rotifera</taxon>
        <taxon>Eurotatoria</taxon>
        <taxon>Bdelloidea</taxon>
        <taxon>Philodinida</taxon>
        <taxon>Philodinidae</taxon>
        <taxon>Rotaria</taxon>
    </lineage>
</organism>
<evidence type="ECO:0000313" key="2">
    <source>
        <dbReference type="EMBL" id="CAF1241118.1"/>
    </source>
</evidence>
<dbReference type="EMBL" id="CAJNOV010006271">
    <property type="protein sequence ID" value="CAF1241118.1"/>
    <property type="molecule type" value="Genomic_DNA"/>
</dbReference>
<dbReference type="GO" id="GO:0006508">
    <property type="term" value="P:proteolysis"/>
    <property type="evidence" value="ECO:0007669"/>
    <property type="project" value="InterPro"/>
</dbReference>
<gene>
    <name evidence="2" type="ORF">CJN711_LOCUS13999</name>
</gene>
<name>A0A814Z712_9BILA</name>
<dbReference type="Proteomes" id="UP000663855">
    <property type="component" value="Unassembled WGS sequence"/>
</dbReference>
<evidence type="ECO:0000313" key="3">
    <source>
        <dbReference type="Proteomes" id="UP000663855"/>
    </source>
</evidence>
<feature type="domain" description="Peptidase C1A papain C-terminal" evidence="1">
    <location>
        <begin position="206"/>
        <end position="275"/>
    </location>
</feature>
<evidence type="ECO:0000259" key="1">
    <source>
        <dbReference type="Pfam" id="PF00112"/>
    </source>
</evidence>
<dbReference type="GO" id="GO:0008234">
    <property type="term" value="F:cysteine-type peptidase activity"/>
    <property type="evidence" value="ECO:0007669"/>
    <property type="project" value="InterPro"/>
</dbReference>
<dbReference type="Gene3D" id="3.90.70.10">
    <property type="entry name" value="Cysteine proteinases"/>
    <property type="match status" value="1"/>
</dbReference>
<dbReference type="SUPFAM" id="SSF54001">
    <property type="entry name" value="Cysteine proteinases"/>
    <property type="match status" value="1"/>
</dbReference>
<sequence length="277" mass="31878">MFQHNQIELLILIVCGYTISPMWACSITTKTKTTELISNAYAIVRARVIGYENPPTEPNRRYLGIPESVVKFEIEEQIKGVEILPNILWINGYLSNNDDYNDHPPPYRHVRPNGRTGSCIANTYKQGAEYLLFLNDRYSPYWDALTPVNEQLHLPLSEDRWLRWTHEEFLRTMVGGFKKNLPTGVSSEYDRHTYRPPLNVAMPNVVGVYDEPHCTTEVNYSFIVVGYDTYKNGTKKQDDYIAKNSWCESCGNKSYVWMSRNKHNQCGIASTGSCPFV</sequence>
<dbReference type="InterPro" id="IPR000668">
    <property type="entry name" value="Peptidase_C1A_C"/>
</dbReference>
<dbReference type="Pfam" id="PF00112">
    <property type="entry name" value="Peptidase_C1"/>
    <property type="match status" value="1"/>
</dbReference>
<dbReference type="InterPro" id="IPR038765">
    <property type="entry name" value="Papain-like_cys_pep_sf"/>
</dbReference>
<reference evidence="2" key="1">
    <citation type="submission" date="2021-02" db="EMBL/GenBank/DDBJ databases">
        <authorList>
            <person name="Nowell W R."/>
        </authorList>
    </citation>
    <scope>NUCLEOTIDE SEQUENCE</scope>
</reference>